<dbReference type="Gene3D" id="2.130.10.130">
    <property type="entry name" value="Integrin alpha, N-terminal"/>
    <property type="match status" value="2"/>
</dbReference>
<evidence type="ECO:0000256" key="2">
    <source>
        <dbReference type="SAM" id="MobiDB-lite"/>
    </source>
</evidence>
<keyword evidence="5" id="KW-1185">Reference proteome</keyword>
<dbReference type="Pfam" id="PF13517">
    <property type="entry name" value="FG-GAP_3"/>
    <property type="match status" value="1"/>
</dbReference>
<proteinExistence type="predicted"/>
<dbReference type="InterPro" id="IPR011519">
    <property type="entry name" value="UnbV_ASPIC"/>
</dbReference>
<protein>
    <submittedName>
        <fullName evidence="4">ASPIC and UnbV</fullName>
    </submittedName>
</protein>
<dbReference type="KEGG" id="ahel:Q31a_61920"/>
<feature type="region of interest" description="Disordered" evidence="2">
    <location>
        <begin position="416"/>
        <end position="435"/>
    </location>
</feature>
<dbReference type="InterPro" id="IPR028994">
    <property type="entry name" value="Integrin_alpha_N"/>
</dbReference>
<dbReference type="RefSeq" id="WP_145085745.1">
    <property type="nucleotide sequence ID" value="NZ_CP036298.1"/>
</dbReference>
<dbReference type="Pfam" id="PF07593">
    <property type="entry name" value="UnbV_ASPIC"/>
    <property type="match status" value="1"/>
</dbReference>
<keyword evidence="1" id="KW-0732">Signal</keyword>
<evidence type="ECO:0000313" key="5">
    <source>
        <dbReference type="Proteomes" id="UP000318017"/>
    </source>
</evidence>
<name>A0A518GGT5_9BACT</name>
<dbReference type="Gene3D" id="1.25.40.10">
    <property type="entry name" value="Tetratricopeptide repeat domain"/>
    <property type="match status" value="3"/>
</dbReference>
<evidence type="ECO:0000256" key="1">
    <source>
        <dbReference type="ARBA" id="ARBA00022729"/>
    </source>
</evidence>
<evidence type="ECO:0000313" key="4">
    <source>
        <dbReference type="EMBL" id="QDV27799.1"/>
    </source>
</evidence>
<reference evidence="4 5" key="1">
    <citation type="submission" date="2019-02" db="EMBL/GenBank/DDBJ databases">
        <title>Deep-cultivation of Planctomycetes and their phenomic and genomic characterization uncovers novel biology.</title>
        <authorList>
            <person name="Wiegand S."/>
            <person name="Jogler M."/>
            <person name="Boedeker C."/>
            <person name="Pinto D."/>
            <person name="Vollmers J."/>
            <person name="Rivas-Marin E."/>
            <person name="Kohn T."/>
            <person name="Peeters S.H."/>
            <person name="Heuer A."/>
            <person name="Rast P."/>
            <person name="Oberbeckmann S."/>
            <person name="Bunk B."/>
            <person name="Jeske O."/>
            <person name="Meyerdierks A."/>
            <person name="Storesund J.E."/>
            <person name="Kallscheuer N."/>
            <person name="Luecker S."/>
            <person name="Lage O.M."/>
            <person name="Pohl T."/>
            <person name="Merkel B.J."/>
            <person name="Hornburger P."/>
            <person name="Mueller R.-W."/>
            <person name="Bruemmer F."/>
            <person name="Labrenz M."/>
            <person name="Spormann A.M."/>
            <person name="Op den Camp H."/>
            <person name="Overmann J."/>
            <person name="Amann R."/>
            <person name="Jetten M.S.M."/>
            <person name="Mascher T."/>
            <person name="Medema M.H."/>
            <person name="Devos D.P."/>
            <person name="Kaster A.-K."/>
            <person name="Ovreas L."/>
            <person name="Rohde M."/>
            <person name="Galperin M.Y."/>
            <person name="Jogler C."/>
        </authorList>
    </citation>
    <scope>NUCLEOTIDE SEQUENCE [LARGE SCALE GENOMIC DNA]</scope>
    <source>
        <strain evidence="4 5">Q31a</strain>
    </source>
</reference>
<dbReference type="SUPFAM" id="SSF69318">
    <property type="entry name" value="Integrin alpha N-terminal domain"/>
    <property type="match status" value="1"/>
</dbReference>
<dbReference type="OrthoDB" id="5287961at2"/>
<dbReference type="SUPFAM" id="SSF48452">
    <property type="entry name" value="TPR-like"/>
    <property type="match status" value="1"/>
</dbReference>
<organism evidence="4 5">
    <name type="scientific">Aureliella helgolandensis</name>
    <dbReference type="NCBI Taxonomy" id="2527968"/>
    <lineage>
        <taxon>Bacteria</taxon>
        <taxon>Pseudomonadati</taxon>
        <taxon>Planctomycetota</taxon>
        <taxon>Planctomycetia</taxon>
        <taxon>Pirellulales</taxon>
        <taxon>Pirellulaceae</taxon>
        <taxon>Aureliella</taxon>
    </lineage>
</organism>
<accession>A0A518GGT5</accession>
<gene>
    <name evidence="4" type="ORF">Q31a_61920</name>
</gene>
<dbReference type="AlphaFoldDB" id="A0A518GGT5"/>
<feature type="compositionally biased region" description="Low complexity" evidence="2">
    <location>
        <begin position="416"/>
        <end position="428"/>
    </location>
</feature>
<dbReference type="InterPro" id="IPR027039">
    <property type="entry name" value="Crtac1"/>
</dbReference>
<dbReference type="InterPro" id="IPR013517">
    <property type="entry name" value="FG-GAP"/>
</dbReference>
<dbReference type="PANTHER" id="PTHR16026">
    <property type="entry name" value="CARTILAGE ACIDIC PROTEIN 1"/>
    <property type="match status" value="1"/>
</dbReference>
<sequence length="1010" mass="110209">MRLSRSKSLVALSAVLGAALFFALWRSASPTVDARQTHALARRAFLRGDHPTVLAACQSLSETDQASSKLLLMAGESASRLEQYELAIELYDRVPDAADGEAATARWAAGEVALHLKQMTRAIEKLGQSVALDAKQHQARERLVYLLNLSGQRREAAPHLLELVRRGRGAAQHLLHLGNLAKSIENEAELDQFLLTTPDDALPLLGLARIRLRAGEMEEVEQLLTRVLAQSPRLVEAHVQLGKLRLQLTPERLSGWERSLPADADLHPDVWVVRAQWAQQAEQQEAAARCFAEALRRDPAHLVALQGLVQTLEGMDQVDLAHSLQHRAATVEEFLFVLERIMADEWSGRQALASGQISEAAFRTYLGSAARLEQIARAAELTLKLGRPLEARAWCAYGLNADPTHTQLSQLRNQLSGESYSGESNSGDSRTHPEQPLLDDQWVRSLPLPQWPASEPVQEVAEASQGEPQFQARFTEIRDAFDFTYFASRTEFEDGRRMFEMTGGGVGVLDYDLDGWPDVFLVQGCNWPAGGAQDDYSDCLLRNQTGTLGSKPKFAHVTLLAGIQESAFGQGVAIGDIDSDGFPDIYVCNFGENQLWLNQGDGTFIDGAKHLADRSTSWTVSAAIADLNGDATTEIYDANYVRGPDVTTRRCLMGGQPRACSPRNFLPAEGRLLAADDHGLFHDVSHQVLADSVKGGNALGVAVVRLGSERLPSIFVANDQVANLLLTSQPDPQSPLGLRFEDQALLRGLAYDIEGKAQACMGVATGDINRDGAIDLLVTNYHDESNTLYVQQSAGAFRDASLAAGLVAPSLAPLGFGTQCFDAQLDGHLDFVVLNGHIDDMSHMGIPFRMRPQYFSGNSAARFVEGTAEDTGPFFASMRVGRAAALIDADCDGRQDMVVGDLEQPTCLLHNESTSGNFVSIRLVGVESHRDAIGAQVTVTADGRPWTSQLVAGGGYMASNQRQLHFGLGDASMVERIEIEWPTGMRQQIDNVRSNTHWIAIENQIVRQLP</sequence>
<dbReference type="Proteomes" id="UP000318017">
    <property type="component" value="Chromosome"/>
</dbReference>
<feature type="domain" description="ASPIC/UnbV" evidence="3">
    <location>
        <begin position="932"/>
        <end position="997"/>
    </location>
</feature>
<dbReference type="InterPro" id="IPR011990">
    <property type="entry name" value="TPR-like_helical_dom_sf"/>
</dbReference>
<dbReference type="PANTHER" id="PTHR16026:SF0">
    <property type="entry name" value="CARTILAGE ACIDIC PROTEIN 1"/>
    <property type="match status" value="1"/>
</dbReference>
<evidence type="ECO:0000259" key="3">
    <source>
        <dbReference type="Pfam" id="PF07593"/>
    </source>
</evidence>
<dbReference type="EMBL" id="CP036298">
    <property type="protein sequence ID" value="QDV27799.1"/>
    <property type="molecule type" value="Genomic_DNA"/>
</dbReference>